<feature type="compositionally biased region" description="Low complexity" evidence="1">
    <location>
        <begin position="80"/>
        <end position="93"/>
    </location>
</feature>
<accession>A0A1M3T143</accession>
<feature type="compositionally biased region" description="Polar residues" evidence="1">
    <location>
        <begin position="276"/>
        <end position="286"/>
    </location>
</feature>
<reference evidence="3" key="1">
    <citation type="journal article" date="2017" name="Genome Biol.">
        <title>Comparative genomics reveals high biological diversity and specific adaptations in the industrially and medically important fungal genus Aspergillus.</title>
        <authorList>
            <person name="de Vries R.P."/>
            <person name="Riley R."/>
            <person name="Wiebenga A."/>
            <person name="Aguilar-Osorio G."/>
            <person name="Amillis S."/>
            <person name="Uchima C.A."/>
            <person name="Anderluh G."/>
            <person name="Asadollahi M."/>
            <person name="Askin M."/>
            <person name="Barry K."/>
            <person name="Battaglia E."/>
            <person name="Bayram O."/>
            <person name="Benocci T."/>
            <person name="Braus-Stromeyer S.A."/>
            <person name="Caldana C."/>
            <person name="Canovas D."/>
            <person name="Cerqueira G.C."/>
            <person name="Chen F."/>
            <person name="Chen W."/>
            <person name="Choi C."/>
            <person name="Clum A."/>
            <person name="Dos Santos R.A."/>
            <person name="Damasio A.R."/>
            <person name="Diallinas G."/>
            <person name="Emri T."/>
            <person name="Fekete E."/>
            <person name="Flipphi M."/>
            <person name="Freyberg S."/>
            <person name="Gallo A."/>
            <person name="Gournas C."/>
            <person name="Habgood R."/>
            <person name="Hainaut M."/>
            <person name="Harispe M.L."/>
            <person name="Henrissat B."/>
            <person name="Hilden K.S."/>
            <person name="Hope R."/>
            <person name="Hossain A."/>
            <person name="Karabika E."/>
            <person name="Karaffa L."/>
            <person name="Karanyi Z."/>
            <person name="Krasevec N."/>
            <person name="Kuo A."/>
            <person name="Kusch H."/>
            <person name="LaButti K."/>
            <person name="Lagendijk E.L."/>
            <person name="Lapidus A."/>
            <person name="Levasseur A."/>
            <person name="Lindquist E."/>
            <person name="Lipzen A."/>
            <person name="Logrieco A.F."/>
            <person name="MacCabe A."/>
            <person name="Maekelae M.R."/>
            <person name="Malavazi I."/>
            <person name="Melin P."/>
            <person name="Meyer V."/>
            <person name="Mielnichuk N."/>
            <person name="Miskei M."/>
            <person name="Molnar A.P."/>
            <person name="Mule G."/>
            <person name="Ngan C.Y."/>
            <person name="Orejas M."/>
            <person name="Orosz E."/>
            <person name="Ouedraogo J.P."/>
            <person name="Overkamp K.M."/>
            <person name="Park H.-S."/>
            <person name="Perrone G."/>
            <person name="Piumi F."/>
            <person name="Punt P.J."/>
            <person name="Ram A.F."/>
            <person name="Ramon A."/>
            <person name="Rauscher S."/>
            <person name="Record E."/>
            <person name="Riano-Pachon D.M."/>
            <person name="Robert V."/>
            <person name="Roehrig J."/>
            <person name="Ruller R."/>
            <person name="Salamov A."/>
            <person name="Salih N.S."/>
            <person name="Samson R.A."/>
            <person name="Sandor E."/>
            <person name="Sanguinetti M."/>
            <person name="Schuetze T."/>
            <person name="Sepcic K."/>
            <person name="Shelest E."/>
            <person name="Sherlock G."/>
            <person name="Sophianopoulou V."/>
            <person name="Squina F.M."/>
            <person name="Sun H."/>
            <person name="Susca A."/>
            <person name="Todd R.B."/>
            <person name="Tsang A."/>
            <person name="Unkles S.E."/>
            <person name="van de Wiele N."/>
            <person name="van Rossen-Uffink D."/>
            <person name="Oliveira J.V."/>
            <person name="Vesth T.C."/>
            <person name="Visser J."/>
            <person name="Yu J.-H."/>
            <person name="Zhou M."/>
            <person name="Andersen M.R."/>
            <person name="Archer D.B."/>
            <person name="Baker S.E."/>
            <person name="Benoit I."/>
            <person name="Brakhage A.A."/>
            <person name="Braus G.H."/>
            <person name="Fischer R."/>
            <person name="Frisvad J.C."/>
            <person name="Goldman G.H."/>
            <person name="Houbraken J."/>
            <person name="Oakley B."/>
            <person name="Pocsi I."/>
            <person name="Scazzocchio C."/>
            <person name="Seiboth B."/>
            <person name="vanKuyk P.A."/>
            <person name="Wortman J."/>
            <person name="Dyer P.S."/>
            <person name="Grigoriev I.V."/>
        </authorList>
    </citation>
    <scope>NUCLEOTIDE SEQUENCE [LARGE SCALE GENOMIC DNA]</scope>
    <source>
        <strain evidence="3">CBS 106.47</strain>
    </source>
</reference>
<feature type="region of interest" description="Disordered" evidence="1">
    <location>
        <begin position="42"/>
        <end position="113"/>
    </location>
</feature>
<dbReference type="VEuPathDB" id="FungiDB:ASPFODRAFT_707772"/>
<gene>
    <name evidence="2" type="ORF">ASPFODRAFT_707772</name>
</gene>
<evidence type="ECO:0000313" key="2">
    <source>
        <dbReference type="EMBL" id="OJZ80446.1"/>
    </source>
</evidence>
<sequence length="349" mass="37449">MDEQRPMPPLEEMYKKRSKDGLGKNGRLDGVATAAEGFVSVAAPVRQQQEDNNATEPVEDHRKSSNVPTETTGEIEIYDARASASDMARSVDVTAPRDSGAKPGSHASCPADITSCGGCSKTGDDRYGIPSCESSENAGWGHPSHATTLRNTYMPADNITGEPIADPSYSVPWAGEPCSWEALPKSLWDWSWPQSQNVTGSETDNFSHSSVPAPQPGEWPFGGEARENRYPSRSSVMPLWGRHSQGLYPQGPSFAPRELTSTSVALGPSSIPATAPSRSPESSRMQQVEEAGYNVISSLGSNVDGFRKISHDGPLPPQHASTTIFSRPCSKYRAGTARVAAVSDELQEN</sequence>
<evidence type="ECO:0000313" key="3">
    <source>
        <dbReference type="Proteomes" id="UP000184063"/>
    </source>
</evidence>
<evidence type="ECO:0000256" key="1">
    <source>
        <dbReference type="SAM" id="MobiDB-lite"/>
    </source>
</evidence>
<feature type="region of interest" description="Disordered" evidence="1">
    <location>
        <begin position="248"/>
        <end position="286"/>
    </location>
</feature>
<dbReference type="AlphaFoldDB" id="A0A1M3T143"/>
<feature type="region of interest" description="Disordered" evidence="1">
    <location>
        <begin position="1"/>
        <end position="28"/>
    </location>
</feature>
<feature type="compositionally biased region" description="Basic and acidic residues" evidence="1">
    <location>
        <begin position="12"/>
        <end position="22"/>
    </location>
</feature>
<organism evidence="2 3">
    <name type="scientific">Aspergillus luchuensis (strain CBS 106.47)</name>
    <dbReference type="NCBI Taxonomy" id="1137211"/>
    <lineage>
        <taxon>Eukaryota</taxon>
        <taxon>Fungi</taxon>
        <taxon>Dikarya</taxon>
        <taxon>Ascomycota</taxon>
        <taxon>Pezizomycotina</taxon>
        <taxon>Eurotiomycetes</taxon>
        <taxon>Eurotiomycetidae</taxon>
        <taxon>Eurotiales</taxon>
        <taxon>Aspergillaceae</taxon>
        <taxon>Aspergillus</taxon>
        <taxon>Aspergillus subgen. Circumdati</taxon>
    </lineage>
</organism>
<feature type="compositionally biased region" description="Polar residues" evidence="1">
    <location>
        <begin position="46"/>
        <end position="55"/>
    </location>
</feature>
<proteinExistence type="predicted"/>
<dbReference type="EMBL" id="KV878255">
    <property type="protein sequence ID" value="OJZ80446.1"/>
    <property type="molecule type" value="Genomic_DNA"/>
</dbReference>
<dbReference type="Proteomes" id="UP000184063">
    <property type="component" value="Unassembled WGS sequence"/>
</dbReference>
<name>A0A1M3T143_ASPLC</name>
<protein>
    <submittedName>
        <fullName evidence="2">Uncharacterized protein</fullName>
    </submittedName>
</protein>